<accession>A0A9D4QBW5</accession>
<dbReference type="AlphaFoldDB" id="A0A9D4QBW5"/>
<name>A0A9D4QBW5_RHISA</name>
<comment type="caution">
    <text evidence="2">The sequence shown here is derived from an EMBL/GenBank/DDBJ whole genome shotgun (WGS) entry which is preliminary data.</text>
</comment>
<gene>
    <name evidence="2" type="ORF">HPB52_022755</name>
</gene>
<dbReference type="Proteomes" id="UP000821837">
    <property type="component" value="Chromosome 11"/>
</dbReference>
<evidence type="ECO:0000313" key="3">
    <source>
        <dbReference type="Proteomes" id="UP000821837"/>
    </source>
</evidence>
<evidence type="ECO:0000256" key="1">
    <source>
        <dbReference type="SAM" id="MobiDB-lite"/>
    </source>
</evidence>
<dbReference type="EMBL" id="JABSTV010001247">
    <property type="protein sequence ID" value="KAH7973196.1"/>
    <property type="molecule type" value="Genomic_DNA"/>
</dbReference>
<reference evidence="2" key="2">
    <citation type="submission" date="2021-09" db="EMBL/GenBank/DDBJ databases">
        <authorList>
            <person name="Jia N."/>
            <person name="Wang J."/>
            <person name="Shi W."/>
            <person name="Du L."/>
            <person name="Sun Y."/>
            <person name="Zhan W."/>
            <person name="Jiang J."/>
            <person name="Wang Q."/>
            <person name="Zhang B."/>
            <person name="Ji P."/>
            <person name="Sakyi L.B."/>
            <person name="Cui X."/>
            <person name="Yuan T."/>
            <person name="Jiang B."/>
            <person name="Yang W."/>
            <person name="Lam T.T.-Y."/>
            <person name="Chang Q."/>
            <person name="Ding S."/>
            <person name="Wang X."/>
            <person name="Zhu J."/>
            <person name="Ruan X."/>
            <person name="Zhao L."/>
            <person name="Wei J."/>
            <person name="Que T."/>
            <person name="Du C."/>
            <person name="Cheng J."/>
            <person name="Dai P."/>
            <person name="Han X."/>
            <person name="Huang E."/>
            <person name="Gao Y."/>
            <person name="Liu J."/>
            <person name="Shao H."/>
            <person name="Ye R."/>
            <person name="Li L."/>
            <person name="Wei W."/>
            <person name="Wang X."/>
            <person name="Wang C."/>
            <person name="Huo Q."/>
            <person name="Li W."/>
            <person name="Guo W."/>
            <person name="Chen H."/>
            <person name="Chen S."/>
            <person name="Zhou L."/>
            <person name="Zhou L."/>
            <person name="Ni X."/>
            <person name="Tian J."/>
            <person name="Zhou Y."/>
            <person name="Sheng Y."/>
            <person name="Liu T."/>
            <person name="Pan Y."/>
            <person name="Xia L."/>
            <person name="Li J."/>
            <person name="Zhao F."/>
            <person name="Cao W."/>
        </authorList>
    </citation>
    <scope>NUCLEOTIDE SEQUENCE</scope>
    <source>
        <strain evidence="2">Rsan-2018</strain>
        <tissue evidence="2">Larvae</tissue>
    </source>
</reference>
<organism evidence="2 3">
    <name type="scientific">Rhipicephalus sanguineus</name>
    <name type="common">Brown dog tick</name>
    <name type="synonym">Ixodes sanguineus</name>
    <dbReference type="NCBI Taxonomy" id="34632"/>
    <lineage>
        <taxon>Eukaryota</taxon>
        <taxon>Metazoa</taxon>
        <taxon>Ecdysozoa</taxon>
        <taxon>Arthropoda</taxon>
        <taxon>Chelicerata</taxon>
        <taxon>Arachnida</taxon>
        <taxon>Acari</taxon>
        <taxon>Parasitiformes</taxon>
        <taxon>Ixodida</taxon>
        <taxon>Ixodoidea</taxon>
        <taxon>Ixodidae</taxon>
        <taxon>Rhipicephalinae</taxon>
        <taxon>Rhipicephalus</taxon>
        <taxon>Rhipicephalus</taxon>
    </lineage>
</organism>
<evidence type="ECO:0000313" key="2">
    <source>
        <dbReference type="EMBL" id="KAH7973196.1"/>
    </source>
</evidence>
<protein>
    <submittedName>
        <fullName evidence="2">Uncharacterized protein</fullName>
    </submittedName>
</protein>
<proteinExistence type="predicted"/>
<sequence>MWALPSKIWPVNCESLRTSHSSTSQAEYRYASDAAASTTYVASAAFHAAGSVIVAATTRPIVNKSTPKNDPESQTKAGKASPSNDEENHAEGSTDVSSPDGEENSCSSTLAWPPPVDLERGLA</sequence>
<feature type="region of interest" description="Disordered" evidence="1">
    <location>
        <begin position="57"/>
        <end position="123"/>
    </location>
</feature>
<reference evidence="2" key="1">
    <citation type="journal article" date="2020" name="Cell">
        <title>Large-Scale Comparative Analyses of Tick Genomes Elucidate Their Genetic Diversity and Vector Capacities.</title>
        <authorList>
            <consortium name="Tick Genome and Microbiome Consortium (TIGMIC)"/>
            <person name="Jia N."/>
            <person name="Wang J."/>
            <person name="Shi W."/>
            <person name="Du L."/>
            <person name="Sun Y."/>
            <person name="Zhan W."/>
            <person name="Jiang J.F."/>
            <person name="Wang Q."/>
            <person name="Zhang B."/>
            <person name="Ji P."/>
            <person name="Bell-Sakyi L."/>
            <person name="Cui X.M."/>
            <person name="Yuan T.T."/>
            <person name="Jiang B.G."/>
            <person name="Yang W.F."/>
            <person name="Lam T.T."/>
            <person name="Chang Q.C."/>
            <person name="Ding S.J."/>
            <person name="Wang X.J."/>
            <person name="Zhu J.G."/>
            <person name="Ruan X.D."/>
            <person name="Zhao L."/>
            <person name="Wei J.T."/>
            <person name="Ye R.Z."/>
            <person name="Que T.C."/>
            <person name="Du C.H."/>
            <person name="Zhou Y.H."/>
            <person name="Cheng J.X."/>
            <person name="Dai P.F."/>
            <person name="Guo W.B."/>
            <person name="Han X.H."/>
            <person name="Huang E.J."/>
            <person name="Li L.F."/>
            <person name="Wei W."/>
            <person name="Gao Y.C."/>
            <person name="Liu J.Z."/>
            <person name="Shao H.Z."/>
            <person name="Wang X."/>
            <person name="Wang C.C."/>
            <person name="Yang T.C."/>
            <person name="Huo Q.B."/>
            <person name="Li W."/>
            <person name="Chen H.Y."/>
            <person name="Chen S.E."/>
            <person name="Zhou L.G."/>
            <person name="Ni X.B."/>
            <person name="Tian J.H."/>
            <person name="Sheng Y."/>
            <person name="Liu T."/>
            <person name="Pan Y.S."/>
            <person name="Xia L.Y."/>
            <person name="Li J."/>
            <person name="Zhao F."/>
            <person name="Cao W.C."/>
        </authorList>
    </citation>
    <scope>NUCLEOTIDE SEQUENCE</scope>
    <source>
        <strain evidence="2">Rsan-2018</strain>
    </source>
</reference>
<keyword evidence="3" id="KW-1185">Reference proteome</keyword>